<reference evidence="1 2" key="1">
    <citation type="submission" date="2020-11" db="EMBL/GenBank/DDBJ databases">
        <title>Complete genome sequence for Salinimonas sp. strain G2-b.</title>
        <authorList>
            <person name="Park S.-J."/>
        </authorList>
    </citation>
    <scope>NUCLEOTIDE SEQUENCE [LARGE SCALE GENOMIC DNA]</scope>
    <source>
        <strain evidence="1 2">G2-b</strain>
    </source>
</reference>
<dbReference type="Pfam" id="PF11993">
    <property type="entry name" value="VC2046"/>
    <property type="match status" value="1"/>
</dbReference>
<evidence type="ECO:0008006" key="3">
    <source>
        <dbReference type="Google" id="ProtNLM"/>
    </source>
</evidence>
<name>A0A7S9DUS4_9ALTE</name>
<dbReference type="RefSeq" id="WP_195809397.1">
    <property type="nucleotide sequence ID" value="NZ_CP064795.1"/>
</dbReference>
<dbReference type="EMBL" id="CP064795">
    <property type="protein sequence ID" value="QPG04301.1"/>
    <property type="molecule type" value="Genomic_DNA"/>
</dbReference>
<keyword evidence="2" id="KW-1185">Reference proteome</keyword>
<dbReference type="KEGG" id="smaa:IT774_08375"/>
<evidence type="ECO:0000313" key="1">
    <source>
        <dbReference type="EMBL" id="QPG04301.1"/>
    </source>
</evidence>
<organism evidence="1 2">
    <name type="scientific">Salinimonas marina</name>
    <dbReference type="NCBI Taxonomy" id="2785918"/>
    <lineage>
        <taxon>Bacteria</taxon>
        <taxon>Pseudomonadati</taxon>
        <taxon>Pseudomonadota</taxon>
        <taxon>Gammaproteobacteria</taxon>
        <taxon>Alteromonadales</taxon>
        <taxon>Alteromonadaceae</taxon>
        <taxon>Alteromonas/Salinimonas group</taxon>
        <taxon>Salinimonas</taxon>
    </lineage>
</organism>
<dbReference type="Proteomes" id="UP000595095">
    <property type="component" value="Chromosome"/>
</dbReference>
<dbReference type="AlphaFoldDB" id="A0A7S9DUS4"/>
<dbReference type="InterPro" id="IPR021879">
    <property type="entry name" value="VC2046_fam"/>
</dbReference>
<protein>
    <recommendedName>
        <fullName evidence="3">QueD like 2</fullName>
    </recommendedName>
</protein>
<gene>
    <name evidence="1" type="ORF">IT774_08375</name>
</gene>
<proteinExistence type="predicted"/>
<accession>A0A7S9DUS4</accession>
<sequence>MSQVDLTQPPVKPANHEWQGSLGRATASNALFSLYLAMQMQPGNEPAGRFTQDAEATVTDTELLTRLNHYRRAPLAFESQHLPAAKINSQLVASQDTAGLSLWQAMHPEPLASKNNPAYLEPEIVANCSLATQVYLKQSRPAATQHCDASLMSDIIEGSGSLLQA</sequence>
<evidence type="ECO:0000313" key="2">
    <source>
        <dbReference type="Proteomes" id="UP000595095"/>
    </source>
</evidence>